<feature type="transmembrane region" description="Helical" evidence="5">
    <location>
        <begin position="258"/>
        <end position="282"/>
    </location>
</feature>
<evidence type="ECO:0000313" key="7">
    <source>
        <dbReference type="Proteomes" id="UP001056291"/>
    </source>
</evidence>
<accession>A0ABY4W7G3</accession>
<dbReference type="PANTHER" id="PTHR47547:SF1">
    <property type="entry name" value="ASPARTATE-PROTON SYMPORTER"/>
    <property type="match status" value="1"/>
</dbReference>
<reference evidence="6" key="1">
    <citation type="submission" date="2022-06" db="EMBL/GenBank/DDBJ databases">
        <title>Sneathiella actinostolidae sp. nov., isolated from a sea anemonein the Western Pacific Ocean.</title>
        <authorList>
            <person name="Wei M.J."/>
        </authorList>
    </citation>
    <scope>NUCLEOTIDE SEQUENCE</scope>
    <source>
        <strain evidence="6">PHK-P5</strain>
    </source>
</reference>
<evidence type="ECO:0000256" key="2">
    <source>
        <dbReference type="ARBA" id="ARBA00022692"/>
    </source>
</evidence>
<evidence type="ECO:0000256" key="4">
    <source>
        <dbReference type="ARBA" id="ARBA00023136"/>
    </source>
</evidence>
<keyword evidence="2 5" id="KW-0812">Transmembrane</keyword>
<evidence type="ECO:0000256" key="1">
    <source>
        <dbReference type="ARBA" id="ARBA00004141"/>
    </source>
</evidence>
<feature type="transmembrane region" description="Helical" evidence="5">
    <location>
        <begin position="448"/>
        <end position="468"/>
    </location>
</feature>
<feature type="transmembrane region" description="Helical" evidence="5">
    <location>
        <begin position="421"/>
        <end position="442"/>
    </location>
</feature>
<protein>
    <submittedName>
        <fullName evidence="6">APC family permease</fullName>
    </submittedName>
</protein>
<feature type="transmembrane region" description="Helical" evidence="5">
    <location>
        <begin position="185"/>
        <end position="203"/>
    </location>
</feature>
<feature type="transmembrane region" description="Helical" evidence="5">
    <location>
        <begin position="480"/>
        <end position="499"/>
    </location>
</feature>
<gene>
    <name evidence="6" type="ORF">NBZ79_09075</name>
</gene>
<feature type="transmembrane region" description="Helical" evidence="5">
    <location>
        <begin position="154"/>
        <end position="173"/>
    </location>
</feature>
<feature type="transmembrane region" description="Helical" evidence="5">
    <location>
        <begin position="505"/>
        <end position="526"/>
    </location>
</feature>
<feature type="transmembrane region" description="Helical" evidence="5">
    <location>
        <begin position="363"/>
        <end position="382"/>
    </location>
</feature>
<sequence>MERLLPSNQDVLSIRFLLEKAHSEQGHMKLQRSIGLLGLTFVAVSGMLGSGWLFAPELAAQQAGPAAIISWGIGGAVMFLIAITFAEVSAMLPVSGGLARVPYFSHGNVVSAAMGWTAWIGYTLTAPIEVSAMLQYLSTWAPFIQEPGTSTLTLPGSLIAGVLMVLMVIINAWGVHFFSKINTGLTWIKIVVPAIIILTFLTTKFEISNFTMQEFSPYGMTGILAGVSTGGVIFAFVGFRHAIDLAGETRSPHKNIPLALCLSILFCMVIYAGAQIAFVGAIDPSDVDSGWRNIHMVHDYGPFAALGTALGIVWIMSLIYSGAIIAPFGGGLVATGSNARLTMAMAENNQFPRLFAVLSPRGVPLNALVLNWALGFVMLFLINFKHMVTLNGAAIILSLVAGPIAVFALRKQLPDRARYFQIPAVGLFAALAFIAGTLTLYWSGWTVIQVLMPLLAVGLLLFLLMRLITKDKRPLDVKEALWLIPYLISLTVLSYFGNFGHGTGLIPFGWDLGIGSAIGLCAFVLASRSRLPDQKTADYVIELEGVHDKTLNPYAEIEDN</sequence>
<evidence type="ECO:0000256" key="3">
    <source>
        <dbReference type="ARBA" id="ARBA00022989"/>
    </source>
</evidence>
<evidence type="ECO:0000313" key="6">
    <source>
        <dbReference type="EMBL" id="USG63126.1"/>
    </source>
</evidence>
<keyword evidence="7" id="KW-1185">Reference proteome</keyword>
<feature type="transmembrane region" description="Helical" evidence="5">
    <location>
        <begin position="388"/>
        <end position="409"/>
    </location>
</feature>
<feature type="transmembrane region" description="Helical" evidence="5">
    <location>
        <begin position="67"/>
        <end position="88"/>
    </location>
</feature>
<proteinExistence type="predicted"/>
<feature type="transmembrane region" description="Helical" evidence="5">
    <location>
        <begin position="109"/>
        <end position="134"/>
    </location>
</feature>
<comment type="subcellular location">
    <subcellularLocation>
        <location evidence="1">Membrane</location>
        <topology evidence="1">Multi-pass membrane protein</topology>
    </subcellularLocation>
</comment>
<keyword evidence="4 5" id="KW-0472">Membrane</keyword>
<feature type="transmembrane region" description="Helical" evidence="5">
    <location>
        <begin position="302"/>
        <end position="335"/>
    </location>
</feature>
<feature type="transmembrane region" description="Helical" evidence="5">
    <location>
        <begin position="215"/>
        <end position="237"/>
    </location>
</feature>
<evidence type="ECO:0000256" key="5">
    <source>
        <dbReference type="SAM" id="Phobius"/>
    </source>
</evidence>
<keyword evidence="3 5" id="KW-1133">Transmembrane helix</keyword>
<dbReference type="Gene3D" id="1.20.1740.10">
    <property type="entry name" value="Amino acid/polyamine transporter I"/>
    <property type="match status" value="1"/>
</dbReference>
<dbReference type="InterPro" id="IPR052962">
    <property type="entry name" value="AA_Transporter_AGT"/>
</dbReference>
<organism evidence="6 7">
    <name type="scientific">Sneathiella marina</name>
    <dbReference type="NCBI Taxonomy" id="2950108"/>
    <lineage>
        <taxon>Bacteria</taxon>
        <taxon>Pseudomonadati</taxon>
        <taxon>Pseudomonadota</taxon>
        <taxon>Alphaproteobacteria</taxon>
        <taxon>Sneathiellales</taxon>
        <taxon>Sneathiellaceae</taxon>
        <taxon>Sneathiella</taxon>
    </lineage>
</organism>
<dbReference type="EMBL" id="CP098747">
    <property type="protein sequence ID" value="USG63126.1"/>
    <property type="molecule type" value="Genomic_DNA"/>
</dbReference>
<dbReference type="RefSeq" id="WP_251937713.1">
    <property type="nucleotide sequence ID" value="NZ_CP098747.1"/>
</dbReference>
<name>A0ABY4W7G3_9PROT</name>
<dbReference type="Proteomes" id="UP001056291">
    <property type="component" value="Chromosome"/>
</dbReference>
<dbReference type="PANTHER" id="PTHR47547">
    <property type="match status" value="1"/>
</dbReference>
<dbReference type="Pfam" id="PF13520">
    <property type="entry name" value="AA_permease_2"/>
    <property type="match status" value="1"/>
</dbReference>
<feature type="transmembrane region" description="Helical" evidence="5">
    <location>
        <begin position="34"/>
        <end position="55"/>
    </location>
</feature>
<dbReference type="InterPro" id="IPR002293">
    <property type="entry name" value="AA/rel_permease1"/>
</dbReference>